<feature type="region of interest" description="Disordered" evidence="1">
    <location>
        <begin position="1"/>
        <end position="23"/>
    </location>
</feature>
<proteinExistence type="predicted"/>
<dbReference type="OrthoDB" id="3058290at2759"/>
<dbReference type="AlphaFoldDB" id="A0A9P6BWS5"/>
<evidence type="ECO:0000313" key="3">
    <source>
        <dbReference type="Proteomes" id="UP000807342"/>
    </source>
</evidence>
<accession>A0A9P6BWS5</accession>
<evidence type="ECO:0000256" key="1">
    <source>
        <dbReference type="SAM" id="MobiDB-lite"/>
    </source>
</evidence>
<dbReference type="Proteomes" id="UP000807342">
    <property type="component" value="Unassembled WGS sequence"/>
</dbReference>
<organism evidence="2 3">
    <name type="scientific">Macrolepiota fuliginosa MF-IS2</name>
    <dbReference type="NCBI Taxonomy" id="1400762"/>
    <lineage>
        <taxon>Eukaryota</taxon>
        <taxon>Fungi</taxon>
        <taxon>Dikarya</taxon>
        <taxon>Basidiomycota</taxon>
        <taxon>Agaricomycotina</taxon>
        <taxon>Agaricomycetes</taxon>
        <taxon>Agaricomycetidae</taxon>
        <taxon>Agaricales</taxon>
        <taxon>Agaricineae</taxon>
        <taxon>Agaricaceae</taxon>
        <taxon>Macrolepiota</taxon>
    </lineage>
</organism>
<dbReference type="Gene3D" id="1.20.5.5270">
    <property type="match status" value="1"/>
</dbReference>
<protein>
    <submittedName>
        <fullName evidence="2">Uncharacterized protein</fullName>
    </submittedName>
</protein>
<dbReference type="FunFam" id="1.20.5.5270:FF:000001">
    <property type="entry name" value="Lon protease homolog, mitochondrial"/>
    <property type="match status" value="1"/>
</dbReference>
<dbReference type="EMBL" id="MU152238">
    <property type="protein sequence ID" value="KAF9440828.1"/>
    <property type="molecule type" value="Genomic_DNA"/>
</dbReference>
<keyword evidence="3" id="KW-1185">Reference proteome</keyword>
<evidence type="ECO:0000313" key="2">
    <source>
        <dbReference type="EMBL" id="KAF9440828.1"/>
    </source>
</evidence>
<name>A0A9P6BWS5_9AGAR</name>
<gene>
    <name evidence="2" type="ORF">P691DRAFT_59138</name>
</gene>
<sequence length="97" mass="11296">MRGDWRSGQEFSQRELGDDEEPTGWGVWAERWHLVMDRRSTLLFRERVKGLKIPEGMRKVVDEELVKLQGLEPAVSGAQVTRNYLDRLTQVRVSTLI</sequence>
<reference evidence="2" key="1">
    <citation type="submission" date="2020-11" db="EMBL/GenBank/DDBJ databases">
        <authorList>
            <consortium name="DOE Joint Genome Institute"/>
            <person name="Ahrendt S."/>
            <person name="Riley R."/>
            <person name="Andreopoulos W."/>
            <person name="Labutti K."/>
            <person name="Pangilinan J."/>
            <person name="Ruiz-Duenas F.J."/>
            <person name="Barrasa J.M."/>
            <person name="Sanchez-Garcia M."/>
            <person name="Camarero S."/>
            <person name="Miyauchi S."/>
            <person name="Serrano A."/>
            <person name="Linde D."/>
            <person name="Babiker R."/>
            <person name="Drula E."/>
            <person name="Ayuso-Fernandez I."/>
            <person name="Pacheco R."/>
            <person name="Padilla G."/>
            <person name="Ferreira P."/>
            <person name="Barriuso J."/>
            <person name="Kellner H."/>
            <person name="Castanera R."/>
            <person name="Alfaro M."/>
            <person name="Ramirez L."/>
            <person name="Pisabarro A.G."/>
            <person name="Kuo A."/>
            <person name="Tritt A."/>
            <person name="Lipzen A."/>
            <person name="He G."/>
            <person name="Yan M."/>
            <person name="Ng V."/>
            <person name="Cullen D."/>
            <person name="Martin F."/>
            <person name="Rosso M.-N."/>
            <person name="Henrissat B."/>
            <person name="Hibbett D."/>
            <person name="Martinez A.T."/>
            <person name="Grigoriev I.V."/>
        </authorList>
    </citation>
    <scope>NUCLEOTIDE SEQUENCE</scope>
    <source>
        <strain evidence="2">MF-IS2</strain>
    </source>
</reference>
<feature type="compositionally biased region" description="Basic and acidic residues" evidence="1">
    <location>
        <begin position="1"/>
        <end position="16"/>
    </location>
</feature>
<comment type="caution">
    <text evidence="2">The sequence shown here is derived from an EMBL/GenBank/DDBJ whole genome shotgun (WGS) entry which is preliminary data.</text>
</comment>